<keyword evidence="4" id="KW-0131">Cell cycle</keyword>
<keyword evidence="1" id="KW-0963">Cytoplasm</keyword>
<evidence type="ECO:0000256" key="5">
    <source>
        <dbReference type="SAM" id="MobiDB-lite"/>
    </source>
</evidence>
<evidence type="ECO:0000256" key="2">
    <source>
        <dbReference type="ARBA" id="ARBA00022618"/>
    </source>
</evidence>
<protein>
    <submittedName>
        <fullName evidence="6">SMC-Scp complex subunit ScpB</fullName>
    </submittedName>
</protein>
<dbReference type="AlphaFoldDB" id="A0A934KFA0"/>
<dbReference type="InterPro" id="IPR036390">
    <property type="entry name" value="WH_DNA-bd_sf"/>
</dbReference>
<proteinExistence type="predicted"/>
<organism evidence="6 7">
    <name type="scientific">Candidatus Amunia macphersoniae</name>
    <dbReference type="NCBI Taxonomy" id="3127014"/>
    <lineage>
        <taxon>Bacteria</taxon>
        <taxon>Bacillati</taxon>
        <taxon>Candidatus Dormiibacterota</taxon>
        <taxon>Candidatus Dormibacteria</taxon>
        <taxon>Candidatus Aeolococcales</taxon>
        <taxon>Candidatus Aeolococcaceae</taxon>
        <taxon>Candidatus Amunia</taxon>
    </lineage>
</organism>
<evidence type="ECO:0000313" key="7">
    <source>
        <dbReference type="Proteomes" id="UP000614410"/>
    </source>
</evidence>
<dbReference type="GO" id="GO:0051301">
    <property type="term" value="P:cell division"/>
    <property type="evidence" value="ECO:0007669"/>
    <property type="project" value="UniProtKB-KW"/>
</dbReference>
<reference evidence="6 7" key="1">
    <citation type="submission" date="2020-10" db="EMBL/GenBank/DDBJ databases">
        <title>Ca. Dormibacterota MAGs.</title>
        <authorList>
            <person name="Montgomery K."/>
        </authorList>
    </citation>
    <scope>NUCLEOTIDE SEQUENCE [LARGE SCALE GENOMIC DNA]</scope>
    <source>
        <strain evidence="6">Mitchell_Peninsula_5</strain>
    </source>
</reference>
<evidence type="ECO:0000256" key="1">
    <source>
        <dbReference type="ARBA" id="ARBA00022490"/>
    </source>
</evidence>
<dbReference type="Gene3D" id="1.10.10.10">
    <property type="entry name" value="Winged helix-like DNA-binding domain superfamily/Winged helix DNA-binding domain"/>
    <property type="match status" value="2"/>
</dbReference>
<keyword evidence="2" id="KW-0132">Cell division</keyword>
<keyword evidence="3" id="KW-0159">Chromosome partition</keyword>
<comment type="caution">
    <text evidence="6">The sequence shown here is derived from an EMBL/GenBank/DDBJ whole genome shotgun (WGS) entry which is preliminary data.</text>
</comment>
<name>A0A934KFA0_9BACT</name>
<feature type="region of interest" description="Disordered" evidence="5">
    <location>
        <begin position="205"/>
        <end position="224"/>
    </location>
</feature>
<dbReference type="GO" id="GO:0051304">
    <property type="term" value="P:chromosome separation"/>
    <property type="evidence" value="ECO:0007669"/>
    <property type="project" value="InterPro"/>
</dbReference>
<gene>
    <name evidence="6" type="primary">scpB</name>
    <name evidence="6" type="ORF">JF887_12400</name>
</gene>
<accession>A0A934KFA0</accession>
<evidence type="ECO:0000313" key="6">
    <source>
        <dbReference type="EMBL" id="MBJ7610213.1"/>
    </source>
</evidence>
<dbReference type="PANTHER" id="PTHR34298:SF2">
    <property type="entry name" value="SEGREGATION AND CONDENSATION PROTEIN B"/>
    <property type="match status" value="1"/>
</dbReference>
<dbReference type="NCBIfam" id="TIGR00281">
    <property type="entry name" value="SMC-Scp complex subunit ScpB"/>
    <property type="match status" value="1"/>
</dbReference>
<evidence type="ECO:0000256" key="4">
    <source>
        <dbReference type="ARBA" id="ARBA00023306"/>
    </source>
</evidence>
<dbReference type="Pfam" id="PF04079">
    <property type="entry name" value="SMC_ScpB"/>
    <property type="match status" value="1"/>
</dbReference>
<dbReference type="PANTHER" id="PTHR34298">
    <property type="entry name" value="SEGREGATION AND CONDENSATION PROTEIN B"/>
    <property type="match status" value="1"/>
</dbReference>
<dbReference type="SUPFAM" id="SSF46785">
    <property type="entry name" value="Winged helix' DNA-binding domain"/>
    <property type="match status" value="2"/>
</dbReference>
<dbReference type="InterPro" id="IPR005234">
    <property type="entry name" value="ScpB_csome_segregation"/>
</dbReference>
<feature type="compositionally biased region" description="Low complexity" evidence="5">
    <location>
        <begin position="210"/>
        <end position="224"/>
    </location>
</feature>
<evidence type="ECO:0000256" key="3">
    <source>
        <dbReference type="ARBA" id="ARBA00022829"/>
    </source>
</evidence>
<sequence>MDETPPGVAEAAPEEDDETFDLAVDIFGRAVVPEDVAGAEPEDLAVVLEAVCFSLNRPVTLAEVASILGRTQGAVSAAVEALAGQLRGRGLMVQTHGDQFQLVTRPETAWAVQRALQPERPTRLSRPALETLAIVAYRQPLTRAGIEAIRGVNCEAVLDNLERRGLISEVDRQDTPGRPRLFGTTLRFLQIVGLERIDALPPLGNGEQIAAPADAAPPGGDSSS</sequence>
<dbReference type="EMBL" id="JAEKNN010000058">
    <property type="protein sequence ID" value="MBJ7610213.1"/>
    <property type="molecule type" value="Genomic_DNA"/>
</dbReference>
<dbReference type="InterPro" id="IPR036388">
    <property type="entry name" value="WH-like_DNA-bd_sf"/>
</dbReference>
<dbReference type="Proteomes" id="UP000614410">
    <property type="component" value="Unassembled WGS sequence"/>
</dbReference>